<reference evidence="6" key="1">
    <citation type="journal article" date="2017" name="Nat. Ecol. Evol.">
        <title>Genome expansion and lineage-specific genetic innovations in the forest pathogenic fungi Armillaria.</title>
        <authorList>
            <person name="Sipos G."/>
            <person name="Prasanna A.N."/>
            <person name="Walter M.C."/>
            <person name="O'Connor E."/>
            <person name="Balint B."/>
            <person name="Krizsan K."/>
            <person name="Kiss B."/>
            <person name="Hess J."/>
            <person name="Varga T."/>
            <person name="Slot J."/>
            <person name="Riley R."/>
            <person name="Boka B."/>
            <person name="Rigling D."/>
            <person name="Barry K."/>
            <person name="Lee J."/>
            <person name="Mihaltcheva S."/>
            <person name="LaButti K."/>
            <person name="Lipzen A."/>
            <person name="Waldron R."/>
            <person name="Moloney N.M."/>
            <person name="Sperisen C."/>
            <person name="Kredics L."/>
            <person name="Vagvoelgyi C."/>
            <person name="Patrignani A."/>
            <person name="Fitzpatrick D."/>
            <person name="Nagy I."/>
            <person name="Doyle S."/>
            <person name="Anderson J.B."/>
            <person name="Grigoriev I.V."/>
            <person name="Gueldener U."/>
            <person name="Muensterkoetter M."/>
            <person name="Nagy L.G."/>
        </authorList>
    </citation>
    <scope>NUCLEOTIDE SEQUENCE [LARGE SCALE GENOMIC DNA]</scope>
    <source>
        <strain evidence="6">C18/9</strain>
    </source>
</reference>
<protein>
    <recommendedName>
        <fullName evidence="4">CCHC-type domain-containing protein</fullName>
    </recommendedName>
</protein>
<name>A0A284RDC4_ARMOS</name>
<organism evidence="5 6">
    <name type="scientific">Armillaria ostoyae</name>
    <name type="common">Armillaria root rot fungus</name>
    <dbReference type="NCBI Taxonomy" id="47428"/>
    <lineage>
        <taxon>Eukaryota</taxon>
        <taxon>Fungi</taxon>
        <taxon>Dikarya</taxon>
        <taxon>Basidiomycota</taxon>
        <taxon>Agaricomycotina</taxon>
        <taxon>Agaricomycetes</taxon>
        <taxon>Agaricomycetidae</taxon>
        <taxon>Agaricales</taxon>
        <taxon>Marasmiineae</taxon>
        <taxon>Physalacriaceae</taxon>
        <taxon>Armillaria</taxon>
    </lineage>
</organism>
<dbReference type="GO" id="GO:0008270">
    <property type="term" value="F:zinc ion binding"/>
    <property type="evidence" value="ECO:0007669"/>
    <property type="project" value="UniProtKB-KW"/>
</dbReference>
<feature type="compositionally biased region" description="Polar residues" evidence="3">
    <location>
        <begin position="154"/>
        <end position="170"/>
    </location>
</feature>
<evidence type="ECO:0000256" key="3">
    <source>
        <dbReference type="SAM" id="MobiDB-lite"/>
    </source>
</evidence>
<dbReference type="PROSITE" id="PS50158">
    <property type="entry name" value="ZF_CCHC"/>
    <property type="match status" value="1"/>
</dbReference>
<accession>A0A284RDC4</accession>
<dbReference type="Gene3D" id="4.10.60.10">
    <property type="entry name" value="Zinc finger, CCHC-type"/>
    <property type="match status" value="1"/>
</dbReference>
<feature type="region of interest" description="Disordered" evidence="3">
    <location>
        <begin position="142"/>
        <end position="172"/>
    </location>
</feature>
<dbReference type="InterPro" id="IPR036875">
    <property type="entry name" value="Znf_CCHC_sf"/>
</dbReference>
<evidence type="ECO:0000256" key="2">
    <source>
        <dbReference type="PROSITE-ProRule" id="PRU00047"/>
    </source>
</evidence>
<feature type="domain" description="CCHC-type" evidence="4">
    <location>
        <begin position="41"/>
        <end position="55"/>
    </location>
</feature>
<gene>
    <name evidence="5" type="ORF">ARMOST_10093</name>
</gene>
<dbReference type="SUPFAM" id="SSF57756">
    <property type="entry name" value="Retrovirus zinc finger-like domains"/>
    <property type="match status" value="1"/>
</dbReference>
<keyword evidence="1" id="KW-0507">mRNA processing</keyword>
<evidence type="ECO:0000313" key="5">
    <source>
        <dbReference type="EMBL" id="SJL06751.1"/>
    </source>
</evidence>
<dbReference type="Proteomes" id="UP000219338">
    <property type="component" value="Unassembled WGS sequence"/>
</dbReference>
<dbReference type="GO" id="GO:0003676">
    <property type="term" value="F:nucleic acid binding"/>
    <property type="evidence" value="ECO:0007669"/>
    <property type="project" value="InterPro"/>
</dbReference>
<feature type="region of interest" description="Disordered" evidence="3">
    <location>
        <begin position="190"/>
        <end position="227"/>
    </location>
</feature>
<dbReference type="InterPro" id="IPR001878">
    <property type="entry name" value="Znf_CCHC"/>
</dbReference>
<dbReference type="OMA" id="PYENEAE"/>
<keyword evidence="2" id="KW-0863">Zinc-finger</keyword>
<dbReference type="AlphaFoldDB" id="A0A284RDC4"/>
<dbReference type="GO" id="GO:0006397">
    <property type="term" value="P:mRNA processing"/>
    <property type="evidence" value="ECO:0007669"/>
    <property type="project" value="UniProtKB-KW"/>
</dbReference>
<keyword evidence="2" id="KW-0479">Metal-binding</keyword>
<sequence>MGGLPQKGSLTSSGNKKTATGTVYGGRGQVMDINMMKADGKCFQCHEKGHISKNCLLQSWNKRKKKEEVRASTTKPAIDSKIKEVKDAARNHSGWTYPISVVTYVKYMLHSNIPALTTLNQPKKESHNRYTILMISTVSDNEATKETESLASDLPTSSTDNHLASSSSQVKVPGKKLPTIAAPIITASLTRPDGAEEPGPNSPPEQVENTATFPTRARTEQGKRCPRLHQAKAAAADVDTCRSSLKQKSPYENEAECLIGNNTSVSKGQEAAKHVPLMVPQGWLKPFKTEWTWRVIEDTKDESAARAILLNWIHKTQAEEVIDNLLKGLRSAEHFCALDWLDELCKSKQYFICSQTSFP</sequence>
<dbReference type="EMBL" id="FUEG01000007">
    <property type="protein sequence ID" value="SJL06751.1"/>
    <property type="molecule type" value="Genomic_DNA"/>
</dbReference>
<keyword evidence="6" id="KW-1185">Reference proteome</keyword>
<feature type="compositionally biased region" description="Polar residues" evidence="3">
    <location>
        <begin position="8"/>
        <end position="21"/>
    </location>
</feature>
<dbReference type="OrthoDB" id="3106776at2759"/>
<keyword evidence="2" id="KW-0862">Zinc</keyword>
<dbReference type="STRING" id="47428.A0A284RDC4"/>
<evidence type="ECO:0000256" key="1">
    <source>
        <dbReference type="ARBA" id="ARBA00022664"/>
    </source>
</evidence>
<evidence type="ECO:0000259" key="4">
    <source>
        <dbReference type="PROSITE" id="PS50158"/>
    </source>
</evidence>
<proteinExistence type="predicted"/>
<evidence type="ECO:0000313" key="6">
    <source>
        <dbReference type="Proteomes" id="UP000219338"/>
    </source>
</evidence>
<feature type="region of interest" description="Disordered" evidence="3">
    <location>
        <begin position="1"/>
        <end position="23"/>
    </location>
</feature>